<name>A0ACB5SWS9_AMBMO</name>
<protein>
    <submittedName>
        <fullName evidence="1">Unnamed protein product</fullName>
    </submittedName>
</protein>
<reference evidence="1" key="1">
    <citation type="submission" date="2023-04" db="EMBL/GenBank/DDBJ databases">
        <title>Ambrosiozyma monospora NBRC 10751.</title>
        <authorList>
            <person name="Ichikawa N."/>
            <person name="Sato H."/>
            <person name="Tonouchi N."/>
        </authorList>
    </citation>
    <scope>NUCLEOTIDE SEQUENCE</scope>
    <source>
        <strain evidence="1">NBRC 10751</strain>
    </source>
</reference>
<dbReference type="Proteomes" id="UP001165064">
    <property type="component" value="Unassembled WGS sequence"/>
</dbReference>
<evidence type="ECO:0000313" key="1">
    <source>
        <dbReference type="EMBL" id="GME75482.1"/>
    </source>
</evidence>
<keyword evidence="2" id="KW-1185">Reference proteome</keyword>
<accession>A0ACB5SWS9</accession>
<dbReference type="EMBL" id="BSXS01001221">
    <property type="protein sequence ID" value="GME75482.1"/>
    <property type="molecule type" value="Genomic_DNA"/>
</dbReference>
<organism evidence="1 2">
    <name type="scientific">Ambrosiozyma monospora</name>
    <name type="common">Yeast</name>
    <name type="synonym">Endomycopsis monosporus</name>
    <dbReference type="NCBI Taxonomy" id="43982"/>
    <lineage>
        <taxon>Eukaryota</taxon>
        <taxon>Fungi</taxon>
        <taxon>Dikarya</taxon>
        <taxon>Ascomycota</taxon>
        <taxon>Saccharomycotina</taxon>
        <taxon>Pichiomycetes</taxon>
        <taxon>Pichiales</taxon>
        <taxon>Pichiaceae</taxon>
        <taxon>Ambrosiozyma</taxon>
    </lineage>
</organism>
<proteinExistence type="predicted"/>
<gene>
    <name evidence="1" type="ORF">Amon02_000217700</name>
</gene>
<evidence type="ECO:0000313" key="2">
    <source>
        <dbReference type="Proteomes" id="UP001165064"/>
    </source>
</evidence>
<comment type="caution">
    <text evidence="1">The sequence shown here is derived from an EMBL/GenBank/DDBJ whole genome shotgun (WGS) entry which is preliminary data.</text>
</comment>
<sequence>MSNDKYTITSEERKRNIDTLTEYYIEYQDEWLPSASAEESEGQLFKRAKSKREYRGLIQSCMKKIENGSIEFEKLSQIPSPDSF</sequence>